<feature type="region of interest" description="Disordered" evidence="1">
    <location>
        <begin position="1"/>
        <end position="26"/>
    </location>
</feature>
<protein>
    <submittedName>
        <fullName evidence="2">Uncharacterized protein</fullName>
    </submittedName>
</protein>
<dbReference type="EMBL" id="LAZR01017231">
    <property type="protein sequence ID" value="KKM01303.1"/>
    <property type="molecule type" value="Genomic_DNA"/>
</dbReference>
<evidence type="ECO:0000313" key="2">
    <source>
        <dbReference type="EMBL" id="KKM01303.1"/>
    </source>
</evidence>
<name>A0A0F9JQS6_9ZZZZ</name>
<gene>
    <name evidence="2" type="ORF">LCGC14_1795790</name>
</gene>
<dbReference type="NCBIfam" id="TIGR02605">
    <property type="entry name" value="CxxC_CxxC_SSSS"/>
    <property type="match status" value="1"/>
</dbReference>
<dbReference type="AlphaFoldDB" id="A0A0F9JQS6"/>
<evidence type="ECO:0000256" key="1">
    <source>
        <dbReference type="SAM" id="MobiDB-lite"/>
    </source>
</evidence>
<reference evidence="2" key="1">
    <citation type="journal article" date="2015" name="Nature">
        <title>Complex archaea that bridge the gap between prokaryotes and eukaryotes.</title>
        <authorList>
            <person name="Spang A."/>
            <person name="Saw J.H."/>
            <person name="Jorgensen S.L."/>
            <person name="Zaremba-Niedzwiedzka K."/>
            <person name="Martijn J."/>
            <person name="Lind A.E."/>
            <person name="van Eijk R."/>
            <person name="Schleper C."/>
            <person name="Guy L."/>
            <person name="Ettema T.J."/>
        </authorList>
    </citation>
    <scope>NUCLEOTIDE SEQUENCE</scope>
</reference>
<proteinExistence type="predicted"/>
<dbReference type="InterPro" id="IPR013429">
    <property type="entry name" value="Regulatory_FmdB_Zinc_ribbon"/>
</dbReference>
<comment type="caution">
    <text evidence="2">The sequence shown here is derived from an EMBL/GenBank/DDBJ whole genome shotgun (WGS) entry which is preliminary data.</text>
</comment>
<feature type="compositionally biased region" description="Basic and acidic residues" evidence="1">
    <location>
        <begin position="1"/>
        <end position="11"/>
    </location>
</feature>
<organism evidence="2">
    <name type="scientific">marine sediment metagenome</name>
    <dbReference type="NCBI Taxonomy" id="412755"/>
    <lineage>
        <taxon>unclassified sequences</taxon>
        <taxon>metagenomes</taxon>
        <taxon>ecological metagenomes</taxon>
    </lineage>
</organism>
<accession>A0A0F9JQS6</accession>
<sequence length="102" mass="11627">MCGQKFERLRPMSEYGESSDCPECGKESGRMMSNSYFRMAERFRVVDSGGNITQEKQVLKSIPDWQEQKPIEYSAGVPKPVISRGGNVYYPRKQRVVSNANL</sequence>